<keyword evidence="2" id="KW-1185">Reference proteome</keyword>
<dbReference type="AlphaFoldDB" id="A0A919SPU0"/>
<accession>A0A919SPU0</accession>
<sequence length="147" mass="15181">MHRHIAEDLVDLSPMAVDKALVLAAFPIGLGEYIAFGNDHNDMQLFQNARFAGPAAVVGTAAGTLSSCCPDGCGLSSARLCFTPADSSLGSPRAAVSARSRSSCAGSIPGGGKRSLNIGSSGTCLSTRNGSTSHTMRMVSRTYGERW</sequence>
<gene>
    <name evidence="1" type="ORF">Aco04nite_44810</name>
</gene>
<reference evidence="1" key="1">
    <citation type="submission" date="2021-03" db="EMBL/GenBank/DDBJ databases">
        <title>Whole genome shotgun sequence of Actinoplanes consettensis NBRC 14913.</title>
        <authorList>
            <person name="Komaki H."/>
            <person name="Tamura T."/>
        </authorList>
    </citation>
    <scope>NUCLEOTIDE SEQUENCE</scope>
    <source>
        <strain evidence="1">NBRC 14913</strain>
    </source>
</reference>
<evidence type="ECO:0000313" key="2">
    <source>
        <dbReference type="Proteomes" id="UP000680865"/>
    </source>
</evidence>
<dbReference type="Proteomes" id="UP000680865">
    <property type="component" value="Unassembled WGS sequence"/>
</dbReference>
<protein>
    <submittedName>
        <fullName evidence="1">Uncharacterized protein</fullName>
    </submittedName>
</protein>
<comment type="caution">
    <text evidence="1">The sequence shown here is derived from an EMBL/GenBank/DDBJ whole genome shotgun (WGS) entry which is preliminary data.</text>
</comment>
<evidence type="ECO:0000313" key="1">
    <source>
        <dbReference type="EMBL" id="GIM75332.1"/>
    </source>
</evidence>
<name>A0A919SPU0_9ACTN</name>
<dbReference type="EMBL" id="BOQP01000023">
    <property type="protein sequence ID" value="GIM75332.1"/>
    <property type="molecule type" value="Genomic_DNA"/>
</dbReference>
<organism evidence="1 2">
    <name type="scientific">Winogradskya consettensis</name>
    <dbReference type="NCBI Taxonomy" id="113560"/>
    <lineage>
        <taxon>Bacteria</taxon>
        <taxon>Bacillati</taxon>
        <taxon>Actinomycetota</taxon>
        <taxon>Actinomycetes</taxon>
        <taxon>Micromonosporales</taxon>
        <taxon>Micromonosporaceae</taxon>
        <taxon>Winogradskya</taxon>
    </lineage>
</organism>
<proteinExistence type="predicted"/>